<organism evidence="19 20">
    <name type="scientific">Streptomyces anandii</name>
    <dbReference type="NCBI Taxonomy" id="285454"/>
    <lineage>
        <taxon>Bacteria</taxon>
        <taxon>Bacillati</taxon>
        <taxon>Actinomycetota</taxon>
        <taxon>Actinomycetes</taxon>
        <taxon>Kitasatosporales</taxon>
        <taxon>Streptomycetaceae</taxon>
        <taxon>Streptomyces</taxon>
    </lineage>
</organism>
<dbReference type="InterPro" id="IPR036188">
    <property type="entry name" value="FAD/NAD-bd_sf"/>
</dbReference>
<gene>
    <name evidence="19" type="primary">sdhA</name>
    <name evidence="19" type="ORF">ACFW88_12260</name>
</gene>
<dbReference type="InterPro" id="IPR027477">
    <property type="entry name" value="Succ_DH/fumarate_Rdtase_cat_sf"/>
</dbReference>
<sequence length="584" mass="64897">MKIHKYDTVIVGAGGAGMRAAIESTKRSRTAVLTKLYPTRSHTGAAQGGMAAALANVEEDNWEWHTFDTVKGGDYLVDQDAAEILAKEAIDSVLDLEKMGLPFNRTPNGTIDQRRFGGHSRNHGEAPVRRSCYAADRTGHMILQTLYQNCVKEGVEFFNEFYVLDQLITEVDGVKRSAGVVAYELATGEIHVFQAKAVIYASGGCGKFFKVTSNAHTLTGDGQAAVYRRGLPLEDMEFFQFHPTGIWRMGILLTEGARGEGGILRNKDGERFMEKYAPVMKDLASRDVVSRSIYTEIREGRGCGPEGDHVYLDLTHLPPEQLDAKLPDITEFARTYLGIEPYTDPIPIQPTAHYAMGGIPTNVQGEVLADNTTVVPGLYAAGEVACVSVHGANRLGTNSLLDINVFGRRAGIAAAEYSQRAEFVELPENPEAQVVEQIERLRTSTGTERVANIRRELQETMDANVMVFRTEQTIKTAVEKIAELRERYKNVAIQDKGKRFNTDLLEAIELGNLLDLAEVMAVSALARKESRGGHYREDYPNRDDVNFMRHTMAYREVGADGSETVRLDYKPVVQTRYQPMERKY</sequence>
<evidence type="ECO:0000259" key="18">
    <source>
        <dbReference type="Pfam" id="PF02910"/>
    </source>
</evidence>
<evidence type="ECO:0000256" key="1">
    <source>
        <dbReference type="ARBA" id="ARBA00001974"/>
    </source>
</evidence>
<comment type="cofactor">
    <cofactor evidence="1 15">
        <name>FAD</name>
        <dbReference type="ChEBI" id="CHEBI:57692"/>
    </cofactor>
</comment>
<dbReference type="EC" id="1.3.5.1" evidence="5 15"/>
<dbReference type="NCBIfam" id="TIGR01816">
    <property type="entry name" value="sdhA_forward"/>
    <property type="match status" value="1"/>
</dbReference>
<evidence type="ECO:0000256" key="16">
    <source>
        <dbReference type="SAM" id="Coils"/>
    </source>
</evidence>
<dbReference type="InterPro" id="IPR015939">
    <property type="entry name" value="Fum_Rdtase/Succ_DH_flav-like_C"/>
</dbReference>
<comment type="pathway">
    <text evidence="3 15">Carbohydrate metabolism; tricarboxylic acid cycle; fumarate from succinate (bacterial route): step 1/1.</text>
</comment>
<reference evidence="19 20" key="1">
    <citation type="submission" date="2024-09" db="EMBL/GenBank/DDBJ databases">
        <title>The Natural Products Discovery Center: Release of the First 8490 Sequenced Strains for Exploring Actinobacteria Biosynthetic Diversity.</title>
        <authorList>
            <person name="Kalkreuter E."/>
            <person name="Kautsar S.A."/>
            <person name="Yang D."/>
            <person name="Bader C.D."/>
            <person name="Teijaro C.N."/>
            <person name="Fluegel L."/>
            <person name="Davis C.M."/>
            <person name="Simpson J.R."/>
            <person name="Lauterbach L."/>
            <person name="Steele A.D."/>
            <person name="Gui C."/>
            <person name="Meng S."/>
            <person name="Li G."/>
            <person name="Viehrig K."/>
            <person name="Ye F."/>
            <person name="Su P."/>
            <person name="Kiefer A.F."/>
            <person name="Nichols A."/>
            <person name="Cepeda A.J."/>
            <person name="Yan W."/>
            <person name="Fan B."/>
            <person name="Jiang Y."/>
            <person name="Adhikari A."/>
            <person name="Zheng C.-J."/>
            <person name="Schuster L."/>
            <person name="Cowan T.M."/>
            <person name="Smanski M.J."/>
            <person name="Chevrette M.G."/>
            <person name="De Carvalho L.P.S."/>
            <person name="Shen B."/>
        </authorList>
    </citation>
    <scope>NUCLEOTIDE SEQUENCE [LARGE SCALE GENOMIC DNA]</scope>
    <source>
        <strain evidence="19 20">NPDC059500</strain>
    </source>
</reference>
<keyword evidence="11 15" id="KW-0560">Oxidoreductase</keyword>
<evidence type="ECO:0000259" key="17">
    <source>
        <dbReference type="Pfam" id="PF00890"/>
    </source>
</evidence>
<evidence type="ECO:0000256" key="12">
    <source>
        <dbReference type="ARBA" id="ARBA00023136"/>
    </source>
</evidence>
<feature type="coiled-coil region" evidence="16">
    <location>
        <begin position="467"/>
        <end position="494"/>
    </location>
</feature>
<evidence type="ECO:0000313" key="19">
    <source>
        <dbReference type="EMBL" id="MFE1751296.1"/>
    </source>
</evidence>
<evidence type="ECO:0000256" key="6">
    <source>
        <dbReference type="ARBA" id="ARBA00019965"/>
    </source>
</evidence>
<dbReference type="Proteomes" id="UP001599756">
    <property type="component" value="Unassembled WGS sequence"/>
</dbReference>
<dbReference type="SUPFAM" id="SSF56425">
    <property type="entry name" value="Succinate dehydrogenase/fumarate reductase flavoprotein, catalytic domain"/>
    <property type="match status" value="1"/>
</dbReference>
<dbReference type="InterPro" id="IPR011281">
    <property type="entry name" value="Succ_DH_flav_su_fwd"/>
</dbReference>
<dbReference type="PANTHER" id="PTHR11632">
    <property type="entry name" value="SUCCINATE DEHYDROGENASE 2 FLAVOPROTEIN SUBUNIT"/>
    <property type="match status" value="1"/>
</dbReference>
<keyword evidence="15" id="KW-0816">Tricarboxylic acid cycle</keyword>
<dbReference type="EMBL" id="JBHYTS010000015">
    <property type="protein sequence ID" value="MFE1751296.1"/>
    <property type="molecule type" value="Genomic_DNA"/>
</dbReference>
<dbReference type="InterPro" id="IPR003953">
    <property type="entry name" value="FAD-dep_OxRdtase_2_FAD-bd"/>
</dbReference>
<evidence type="ECO:0000256" key="5">
    <source>
        <dbReference type="ARBA" id="ARBA00012792"/>
    </source>
</evidence>
<evidence type="ECO:0000256" key="3">
    <source>
        <dbReference type="ARBA" id="ARBA00004894"/>
    </source>
</evidence>
<keyword evidence="8 15" id="KW-0285">Flavoprotein</keyword>
<evidence type="ECO:0000256" key="4">
    <source>
        <dbReference type="ARBA" id="ARBA00008040"/>
    </source>
</evidence>
<evidence type="ECO:0000256" key="13">
    <source>
        <dbReference type="ARBA" id="ARBA00049220"/>
    </source>
</evidence>
<keyword evidence="9 15" id="KW-0274">FAD</keyword>
<dbReference type="NCBIfam" id="TIGR01812">
    <property type="entry name" value="sdhA_frdA_Gneg"/>
    <property type="match status" value="1"/>
</dbReference>
<feature type="domain" description="Fumarate reductase/succinate dehydrogenase flavoprotein-like C-terminal" evidence="18">
    <location>
        <begin position="454"/>
        <end position="584"/>
    </location>
</feature>
<dbReference type="InterPro" id="IPR014006">
    <property type="entry name" value="Succ_Dhase_FrdA_Gneg"/>
</dbReference>
<dbReference type="InterPro" id="IPR037099">
    <property type="entry name" value="Fum_R/Succ_DH_flav-like_C_sf"/>
</dbReference>
<feature type="domain" description="FAD-dependent oxidoreductase 2 FAD-binding" evidence="17">
    <location>
        <begin position="7"/>
        <end position="400"/>
    </location>
</feature>
<evidence type="ECO:0000256" key="2">
    <source>
        <dbReference type="ARBA" id="ARBA00004170"/>
    </source>
</evidence>
<name>A0ABW6H4I7_9ACTN</name>
<keyword evidence="10 15" id="KW-0249">Electron transport</keyword>
<keyword evidence="7 15" id="KW-0813">Transport</keyword>
<comment type="similarity">
    <text evidence="4 15">Belongs to the FAD-dependent oxidoreductase 2 family. FRD/SDH subfamily.</text>
</comment>
<keyword evidence="12 15" id="KW-0472">Membrane</keyword>
<evidence type="ECO:0000313" key="20">
    <source>
        <dbReference type="Proteomes" id="UP001599756"/>
    </source>
</evidence>
<dbReference type="SUPFAM" id="SSF51905">
    <property type="entry name" value="FAD/NAD(P)-binding domain"/>
    <property type="match status" value="1"/>
</dbReference>
<dbReference type="Gene3D" id="1.20.58.100">
    <property type="entry name" value="Fumarate reductase/succinate dehydrogenase flavoprotein-like, C-terminal domain"/>
    <property type="match status" value="1"/>
</dbReference>
<evidence type="ECO:0000256" key="15">
    <source>
        <dbReference type="RuleBase" id="RU362051"/>
    </source>
</evidence>
<dbReference type="Gene3D" id="3.50.50.60">
    <property type="entry name" value="FAD/NAD(P)-binding domain"/>
    <property type="match status" value="1"/>
</dbReference>
<dbReference type="Gene3D" id="3.90.700.10">
    <property type="entry name" value="Succinate dehydrogenase/fumarate reductase flavoprotein, catalytic domain"/>
    <property type="match status" value="1"/>
</dbReference>
<dbReference type="PRINTS" id="PR00368">
    <property type="entry name" value="FADPNR"/>
</dbReference>
<accession>A0ABW6H4I7</accession>
<dbReference type="RefSeq" id="WP_381804423.1">
    <property type="nucleotide sequence ID" value="NZ_JBHYTS010000015.1"/>
</dbReference>
<comment type="subcellular location">
    <subcellularLocation>
        <location evidence="2">Membrane</location>
        <topology evidence="2">Peripheral membrane protein</topology>
    </subcellularLocation>
</comment>
<dbReference type="PROSITE" id="PS00504">
    <property type="entry name" value="FRD_SDH_FAD_BINDING"/>
    <property type="match status" value="1"/>
</dbReference>
<comment type="catalytic activity">
    <reaction evidence="13 15">
        <text>a quinone + succinate = fumarate + a quinol</text>
        <dbReference type="Rhea" id="RHEA:40523"/>
        <dbReference type="ChEBI" id="CHEBI:24646"/>
        <dbReference type="ChEBI" id="CHEBI:29806"/>
        <dbReference type="ChEBI" id="CHEBI:30031"/>
        <dbReference type="ChEBI" id="CHEBI:132124"/>
        <dbReference type="EC" id="1.3.5.1"/>
    </reaction>
</comment>
<keyword evidence="16" id="KW-0175">Coiled coil</keyword>
<dbReference type="PIRSF" id="PIRSF000171">
    <property type="entry name" value="SDHA_APRA_LASPO"/>
    <property type="match status" value="1"/>
</dbReference>
<protein>
    <recommendedName>
        <fullName evidence="6 14">Succinate dehydrogenase flavoprotein subunit</fullName>
        <ecNumber evidence="5 15">1.3.5.1</ecNumber>
    </recommendedName>
</protein>
<dbReference type="Gene3D" id="4.10.80.40">
    <property type="entry name" value="succinate dehydrogenase protein domain"/>
    <property type="match status" value="1"/>
</dbReference>
<evidence type="ECO:0000256" key="7">
    <source>
        <dbReference type="ARBA" id="ARBA00022448"/>
    </source>
</evidence>
<evidence type="ECO:0000256" key="11">
    <source>
        <dbReference type="ARBA" id="ARBA00023002"/>
    </source>
</evidence>
<dbReference type="Pfam" id="PF02910">
    <property type="entry name" value="Succ_DH_flav_C"/>
    <property type="match status" value="1"/>
</dbReference>
<keyword evidence="20" id="KW-1185">Reference proteome</keyword>
<dbReference type="SUPFAM" id="SSF46977">
    <property type="entry name" value="Succinate dehydrogenase/fumarate reductase flavoprotein C-terminal domain"/>
    <property type="match status" value="1"/>
</dbReference>
<dbReference type="InterPro" id="IPR003952">
    <property type="entry name" value="FRD_SDH_FAD_BS"/>
</dbReference>
<evidence type="ECO:0000256" key="14">
    <source>
        <dbReference type="NCBIfam" id="TIGR01816"/>
    </source>
</evidence>
<dbReference type="InterPro" id="IPR030664">
    <property type="entry name" value="SdhA/FrdA/AprA"/>
</dbReference>
<evidence type="ECO:0000256" key="9">
    <source>
        <dbReference type="ARBA" id="ARBA00022827"/>
    </source>
</evidence>
<dbReference type="PANTHER" id="PTHR11632:SF51">
    <property type="entry name" value="SUCCINATE DEHYDROGENASE [UBIQUINONE] FLAVOPROTEIN SUBUNIT, MITOCHONDRIAL"/>
    <property type="match status" value="1"/>
</dbReference>
<evidence type="ECO:0000256" key="10">
    <source>
        <dbReference type="ARBA" id="ARBA00022982"/>
    </source>
</evidence>
<evidence type="ECO:0000256" key="8">
    <source>
        <dbReference type="ARBA" id="ARBA00022630"/>
    </source>
</evidence>
<proteinExistence type="inferred from homology"/>
<comment type="caution">
    <text evidence="19">The sequence shown here is derived from an EMBL/GenBank/DDBJ whole genome shotgun (WGS) entry which is preliminary data.</text>
</comment>
<dbReference type="Pfam" id="PF00890">
    <property type="entry name" value="FAD_binding_2"/>
    <property type="match status" value="1"/>
</dbReference>